<dbReference type="Pfam" id="PF00903">
    <property type="entry name" value="Glyoxalase"/>
    <property type="match status" value="1"/>
</dbReference>
<dbReference type="AlphaFoldDB" id="A0A941HR64"/>
<name>A0A941HR64_9CLOT</name>
<dbReference type="RefSeq" id="WP_211802510.1">
    <property type="nucleotide sequence ID" value="NZ_JAGSCS010000020.1"/>
</dbReference>
<sequence>MARVLGLGGVFLEFKGPKEELHRWYHKHLGMDMSPYGAGFIAEEQLMVLSFKREGENLPLINFRVDHLEEMMDYLKGLGLETKAIETVFYGKFAQFTDPFGNLIELWEPEVEPYKELVQTESKRFAQDSAEP</sequence>
<evidence type="ECO:0000313" key="3">
    <source>
        <dbReference type="Proteomes" id="UP000675379"/>
    </source>
</evidence>
<evidence type="ECO:0000259" key="1">
    <source>
        <dbReference type="Pfam" id="PF00903"/>
    </source>
</evidence>
<protein>
    <recommendedName>
        <fullName evidence="1">Glyoxalase/fosfomycin resistance/dioxygenase domain-containing protein</fullName>
    </recommendedName>
</protein>
<dbReference type="InterPro" id="IPR029068">
    <property type="entry name" value="Glyas_Bleomycin-R_OHBP_Dase"/>
</dbReference>
<dbReference type="Proteomes" id="UP000675379">
    <property type="component" value="Unassembled WGS sequence"/>
</dbReference>
<dbReference type="InterPro" id="IPR004360">
    <property type="entry name" value="Glyas_Fos-R_dOase_dom"/>
</dbReference>
<organism evidence="2 3">
    <name type="scientific">Proteiniclasticum sediminis</name>
    <dbReference type="NCBI Taxonomy" id="2804028"/>
    <lineage>
        <taxon>Bacteria</taxon>
        <taxon>Bacillati</taxon>
        <taxon>Bacillota</taxon>
        <taxon>Clostridia</taxon>
        <taxon>Eubacteriales</taxon>
        <taxon>Clostridiaceae</taxon>
        <taxon>Proteiniclasticum</taxon>
    </lineage>
</organism>
<gene>
    <name evidence="2" type="ORF">KCG48_12275</name>
</gene>
<comment type="caution">
    <text evidence="2">The sequence shown here is derived from an EMBL/GenBank/DDBJ whole genome shotgun (WGS) entry which is preliminary data.</text>
</comment>
<dbReference type="SUPFAM" id="SSF54593">
    <property type="entry name" value="Glyoxalase/Bleomycin resistance protein/Dihydroxybiphenyl dioxygenase"/>
    <property type="match status" value="1"/>
</dbReference>
<accession>A0A941HR64</accession>
<reference evidence="2" key="1">
    <citation type="submission" date="2021-04" db="EMBL/GenBank/DDBJ databases">
        <title>Proteiniclasticum sedimins sp. nov., an obligate anaerobic bacterium isolated from anaerobic sludge.</title>
        <authorList>
            <person name="Liu J."/>
        </authorList>
    </citation>
    <scope>NUCLEOTIDE SEQUENCE</scope>
    <source>
        <strain evidence="2">BAD-10</strain>
    </source>
</reference>
<proteinExistence type="predicted"/>
<feature type="domain" description="Glyoxalase/fosfomycin resistance/dioxygenase" evidence="1">
    <location>
        <begin position="24"/>
        <end position="106"/>
    </location>
</feature>
<evidence type="ECO:0000313" key="2">
    <source>
        <dbReference type="EMBL" id="MBR0577091.1"/>
    </source>
</evidence>
<keyword evidence="3" id="KW-1185">Reference proteome</keyword>
<dbReference type="EMBL" id="JAGSCS010000020">
    <property type="protein sequence ID" value="MBR0577091.1"/>
    <property type="molecule type" value="Genomic_DNA"/>
</dbReference>
<dbReference type="Gene3D" id="3.10.180.10">
    <property type="entry name" value="2,3-Dihydroxybiphenyl 1,2-Dioxygenase, domain 1"/>
    <property type="match status" value="1"/>
</dbReference>